<reference evidence="1" key="3">
    <citation type="submission" date="2010-09" db="EMBL/GenBank/DDBJ databases">
        <title>Annotation of Gaeumannomyces graminis var. tritici R3-111a-1.</title>
        <authorList>
            <consortium name="The Broad Institute Genome Sequencing Platform"/>
            <person name="Ma L.-J."/>
            <person name="Dead R."/>
            <person name="Young S.K."/>
            <person name="Zeng Q."/>
            <person name="Gargeya S."/>
            <person name="Fitzgerald M."/>
            <person name="Haas B."/>
            <person name="Abouelleil A."/>
            <person name="Alvarado L."/>
            <person name="Arachchi H.M."/>
            <person name="Berlin A."/>
            <person name="Brown A."/>
            <person name="Chapman S.B."/>
            <person name="Chen Z."/>
            <person name="Dunbar C."/>
            <person name="Freedman E."/>
            <person name="Gearin G."/>
            <person name="Gellesch M."/>
            <person name="Goldberg J."/>
            <person name="Griggs A."/>
            <person name="Gujja S."/>
            <person name="Heiman D."/>
            <person name="Howarth C."/>
            <person name="Larson L."/>
            <person name="Lui A."/>
            <person name="MacDonald P.J.P."/>
            <person name="Mehta T."/>
            <person name="Montmayeur A."/>
            <person name="Murphy C."/>
            <person name="Neiman D."/>
            <person name="Pearson M."/>
            <person name="Priest M."/>
            <person name="Roberts A."/>
            <person name="Saif S."/>
            <person name="Shea T."/>
            <person name="Shenoy N."/>
            <person name="Sisk P."/>
            <person name="Stolte C."/>
            <person name="Sykes S."/>
            <person name="Yandava C."/>
            <person name="Wortman J."/>
            <person name="Nusbaum C."/>
            <person name="Birren B."/>
        </authorList>
    </citation>
    <scope>NUCLEOTIDE SEQUENCE</scope>
    <source>
        <strain evidence="1">R3-111a-1</strain>
    </source>
</reference>
<protein>
    <submittedName>
        <fullName evidence="1 2">Uncharacterized protein</fullName>
    </submittedName>
</protein>
<evidence type="ECO:0000313" key="1">
    <source>
        <dbReference type="EMBL" id="EJT78919.1"/>
    </source>
</evidence>
<evidence type="ECO:0000313" key="3">
    <source>
        <dbReference type="Proteomes" id="UP000006039"/>
    </source>
</evidence>
<dbReference type="RefSeq" id="XP_009220064.1">
    <property type="nucleotide sequence ID" value="XM_009221800.1"/>
</dbReference>
<dbReference type="AlphaFoldDB" id="J3NRW3"/>
<reference evidence="1" key="2">
    <citation type="submission" date="2010-07" db="EMBL/GenBank/DDBJ databases">
        <authorList>
            <consortium name="The Broad Institute Genome Sequencing Platform"/>
            <consortium name="Broad Institute Genome Sequencing Center for Infectious Disease"/>
            <person name="Ma L.-J."/>
            <person name="Dead R."/>
            <person name="Young S."/>
            <person name="Zeng Q."/>
            <person name="Koehrsen M."/>
            <person name="Alvarado L."/>
            <person name="Berlin A."/>
            <person name="Chapman S.B."/>
            <person name="Chen Z."/>
            <person name="Freedman E."/>
            <person name="Gellesch M."/>
            <person name="Goldberg J."/>
            <person name="Griggs A."/>
            <person name="Gujja S."/>
            <person name="Heilman E.R."/>
            <person name="Heiman D."/>
            <person name="Hepburn T."/>
            <person name="Howarth C."/>
            <person name="Jen D."/>
            <person name="Larson L."/>
            <person name="Mehta T."/>
            <person name="Neiman D."/>
            <person name="Pearson M."/>
            <person name="Roberts A."/>
            <person name="Saif S."/>
            <person name="Shea T."/>
            <person name="Shenoy N."/>
            <person name="Sisk P."/>
            <person name="Stolte C."/>
            <person name="Sykes S."/>
            <person name="Walk T."/>
            <person name="White J."/>
            <person name="Yandava C."/>
            <person name="Haas B."/>
            <person name="Nusbaum C."/>
            <person name="Birren B."/>
        </authorList>
    </citation>
    <scope>NUCLEOTIDE SEQUENCE</scope>
    <source>
        <strain evidence="1">R3-111a-1</strain>
    </source>
</reference>
<keyword evidence="3" id="KW-1185">Reference proteome</keyword>
<proteinExistence type="predicted"/>
<gene>
    <name evidence="2" type="primary">20344469</name>
    <name evidence="1" type="ORF">GGTG_04011</name>
</gene>
<dbReference type="HOGENOM" id="CLU_2904309_0_0_1"/>
<organism evidence="1">
    <name type="scientific">Gaeumannomyces tritici (strain R3-111a-1)</name>
    <name type="common">Wheat and barley take-all root rot fungus</name>
    <name type="synonym">Gaeumannomyces graminis var. tritici</name>
    <dbReference type="NCBI Taxonomy" id="644352"/>
    <lineage>
        <taxon>Eukaryota</taxon>
        <taxon>Fungi</taxon>
        <taxon>Dikarya</taxon>
        <taxon>Ascomycota</taxon>
        <taxon>Pezizomycotina</taxon>
        <taxon>Sordariomycetes</taxon>
        <taxon>Sordariomycetidae</taxon>
        <taxon>Magnaporthales</taxon>
        <taxon>Magnaporthaceae</taxon>
        <taxon>Gaeumannomyces</taxon>
    </lineage>
</organism>
<name>J3NRW3_GAET3</name>
<dbReference type="Proteomes" id="UP000006039">
    <property type="component" value="Unassembled WGS sequence"/>
</dbReference>
<dbReference type="EnsemblFungi" id="EJT78919">
    <property type="protein sequence ID" value="EJT78919"/>
    <property type="gene ID" value="GGTG_04011"/>
</dbReference>
<accession>J3NRW3</accession>
<dbReference type="EMBL" id="GL385396">
    <property type="protein sequence ID" value="EJT78919.1"/>
    <property type="molecule type" value="Genomic_DNA"/>
</dbReference>
<sequence>MGGQAPCCGRVELGGAAHSCGQQVAAVSQGRSGGSAAPRASDLAWRRCGYCMLRGCVPPACA</sequence>
<dbReference type="VEuPathDB" id="FungiDB:GGTG_04011"/>
<reference evidence="3" key="1">
    <citation type="submission" date="2010-07" db="EMBL/GenBank/DDBJ databases">
        <title>The genome sequence of Gaeumannomyces graminis var. tritici strain R3-111a-1.</title>
        <authorList>
            <consortium name="The Broad Institute Genome Sequencing Platform"/>
            <person name="Ma L.-J."/>
            <person name="Dead R."/>
            <person name="Young S."/>
            <person name="Zeng Q."/>
            <person name="Koehrsen M."/>
            <person name="Alvarado L."/>
            <person name="Berlin A."/>
            <person name="Chapman S.B."/>
            <person name="Chen Z."/>
            <person name="Freedman E."/>
            <person name="Gellesch M."/>
            <person name="Goldberg J."/>
            <person name="Griggs A."/>
            <person name="Gujja S."/>
            <person name="Heilman E.R."/>
            <person name="Heiman D."/>
            <person name="Hepburn T."/>
            <person name="Howarth C."/>
            <person name="Jen D."/>
            <person name="Larson L."/>
            <person name="Mehta T."/>
            <person name="Neiman D."/>
            <person name="Pearson M."/>
            <person name="Roberts A."/>
            <person name="Saif S."/>
            <person name="Shea T."/>
            <person name="Shenoy N."/>
            <person name="Sisk P."/>
            <person name="Stolte C."/>
            <person name="Sykes S."/>
            <person name="Walk T."/>
            <person name="White J."/>
            <person name="Yandava C."/>
            <person name="Haas B."/>
            <person name="Nusbaum C."/>
            <person name="Birren B."/>
        </authorList>
    </citation>
    <scope>NUCLEOTIDE SEQUENCE [LARGE SCALE GENOMIC DNA]</scope>
    <source>
        <strain evidence="3">R3-111a-1</strain>
    </source>
</reference>
<reference evidence="2" key="4">
    <citation type="journal article" date="2015" name="G3 (Bethesda)">
        <title>Genome sequences of three phytopathogenic species of the Magnaporthaceae family of fungi.</title>
        <authorList>
            <person name="Okagaki L.H."/>
            <person name="Nunes C.C."/>
            <person name="Sailsbery J."/>
            <person name="Clay B."/>
            <person name="Brown D."/>
            <person name="John T."/>
            <person name="Oh Y."/>
            <person name="Young N."/>
            <person name="Fitzgerald M."/>
            <person name="Haas B.J."/>
            <person name="Zeng Q."/>
            <person name="Young S."/>
            <person name="Adiconis X."/>
            <person name="Fan L."/>
            <person name="Levin J.Z."/>
            <person name="Mitchell T.K."/>
            <person name="Okubara P.A."/>
            <person name="Farman M.L."/>
            <person name="Kohn L.M."/>
            <person name="Birren B."/>
            <person name="Ma L.-J."/>
            <person name="Dean R.A."/>
        </authorList>
    </citation>
    <scope>NUCLEOTIDE SEQUENCE</scope>
    <source>
        <strain evidence="2">R3-111a-1</strain>
    </source>
</reference>
<evidence type="ECO:0000313" key="2">
    <source>
        <dbReference type="EnsemblFungi" id="EJT78919"/>
    </source>
</evidence>
<dbReference type="GeneID" id="20344469"/>
<reference evidence="2" key="5">
    <citation type="submission" date="2018-04" db="UniProtKB">
        <authorList>
            <consortium name="EnsemblFungi"/>
        </authorList>
    </citation>
    <scope>IDENTIFICATION</scope>
    <source>
        <strain evidence="2">R3-111a-1</strain>
    </source>
</reference>